<dbReference type="EMBL" id="CP000478">
    <property type="protein sequence ID" value="ABK16853.1"/>
    <property type="molecule type" value="Genomic_DNA"/>
</dbReference>
<dbReference type="InterPro" id="IPR035965">
    <property type="entry name" value="PAS-like_dom_sf"/>
</dbReference>
<evidence type="ECO:0000256" key="1">
    <source>
        <dbReference type="ARBA" id="ARBA00022741"/>
    </source>
</evidence>
<evidence type="ECO:0000256" key="6">
    <source>
        <dbReference type="SAM" id="Coils"/>
    </source>
</evidence>
<dbReference type="Gene3D" id="1.10.10.60">
    <property type="entry name" value="Homeodomain-like"/>
    <property type="match status" value="1"/>
</dbReference>
<sequence>MGNAGETDKTIRERADKFQSIFENSTMGIFQSSLDGRFLAVNPAFAKIFGYASPEDLIESIQSIDSQFYRRSEQRGKILSAIENKTGMARFEAEFLRKEGTVITCSLSIRAIRDGSGAITHLDGFIEDVTEATLRKKEIQERTEHLSRENLRLRNMFKDRYRLGKIVGKSAAMQEVFEGILQAAGTEVAVMIHGESGTGKELVANAIHDLSRRRSRRFVPVNCGAIPLHLLESEFFGHRKGAYTGAVSDTRGFLERADGGTLFLDEVGELSLDMQVKLLRALEGGHYFPLGESRPAESDFRLISATNRNLKDMVRDGRMREDFFFRIDIVPIDLPPLRQRREDIPLLIDHFLRHFTGAENPPVLPGKVLEALYKYDYPGNIRELQNILQRYLATKRLGLLGSMEHERAAEISGQMEEAEVSLHDEVSRFEKSVIEKNLVRHRWNRIRTAAALKIDRKTLYTKMKTYGLLSPGRGE</sequence>
<feature type="domain" description="PAS" evidence="8">
    <location>
        <begin position="14"/>
        <end position="55"/>
    </location>
</feature>
<dbReference type="NCBIfam" id="TIGR00229">
    <property type="entry name" value="sensory_box"/>
    <property type="match status" value="1"/>
</dbReference>
<dbReference type="SMART" id="SM00091">
    <property type="entry name" value="PAS"/>
    <property type="match status" value="1"/>
</dbReference>
<proteinExistence type="predicted"/>
<evidence type="ECO:0000256" key="3">
    <source>
        <dbReference type="ARBA" id="ARBA00023015"/>
    </source>
</evidence>
<dbReference type="InterPro" id="IPR002197">
    <property type="entry name" value="HTH_Fis"/>
</dbReference>
<dbReference type="Pfam" id="PF02954">
    <property type="entry name" value="HTH_8"/>
    <property type="match status" value="1"/>
</dbReference>
<dbReference type="STRING" id="335543.Sfum_1160"/>
<dbReference type="InParanoid" id="A0LHF1"/>
<dbReference type="CDD" id="cd00009">
    <property type="entry name" value="AAA"/>
    <property type="match status" value="1"/>
</dbReference>
<dbReference type="KEGG" id="sfu:Sfum_1160"/>
<dbReference type="InterPro" id="IPR000014">
    <property type="entry name" value="PAS"/>
</dbReference>
<dbReference type="Pfam" id="PF00158">
    <property type="entry name" value="Sigma54_activat"/>
    <property type="match status" value="1"/>
</dbReference>
<keyword evidence="6" id="KW-0175">Coiled coil</keyword>
<evidence type="ECO:0000256" key="4">
    <source>
        <dbReference type="ARBA" id="ARBA00023125"/>
    </source>
</evidence>
<keyword evidence="3" id="KW-0805">Transcription regulation</keyword>
<dbReference type="GO" id="GO:0006355">
    <property type="term" value="P:regulation of DNA-templated transcription"/>
    <property type="evidence" value="ECO:0007669"/>
    <property type="project" value="InterPro"/>
</dbReference>
<dbReference type="SUPFAM" id="SSF46689">
    <property type="entry name" value="Homeodomain-like"/>
    <property type="match status" value="1"/>
</dbReference>
<dbReference type="PROSITE" id="PS50112">
    <property type="entry name" value="PAS"/>
    <property type="match status" value="1"/>
</dbReference>
<dbReference type="SUPFAM" id="SSF55785">
    <property type="entry name" value="PYP-like sensor domain (PAS domain)"/>
    <property type="match status" value="1"/>
</dbReference>
<dbReference type="PANTHER" id="PTHR32071">
    <property type="entry name" value="TRANSCRIPTIONAL REGULATORY PROTEIN"/>
    <property type="match status" value="1"/>
</dbReference>
<dbReference type="InterPro" id="IPR025944">
    <property type="entry name" value="Sigma_54_int_dom_CS"/>
</dbReference>
<dbReference type="Pfam" id="PF25601">
    <property type="entry name" value="AAA_lid_14"/>
    <property type="match status" value="1"/>
</dbReference>
<dbReference type="Gene3D" id="3.40.50.300">
    <property type="entry name" value="P-loop containing nucleotide triphosphate hydrolases"/>
    <property type="match status" value="1"/>
</dbReference>
<keyword evidence="1" id="KW-0547">Nucleotide-binding</keyword>
<evidence type="ECO:0000259" key="7">
    <source>
        <dbReference type="PROSITE" id="PS50045"/>
    </source>
</evidence>
<reference evidence="10 11" key="1">
    <citation type="submission" date="2006-10" db="EMBL/GenBank/DDBJ databases">
        <title>Complete sequence of Syntrophobacter fumaroxidans MPOB.</title>
        <authorList>
            <consortium name="US DOE Joint Genome Institute"/>
            <person name="Copeland A."/>
            <person name="Lucas S."/>
            <person name="Lapidus A."/>
            <person name="Barry K."/>
            <person name="Detter J.C."/>
            <person name="Glavina del Rio T."/>
            <person name="Hammon N."/>
            <person name="Israni S."/>
            <person name="Pitluck S."/>
            <person name="Goltsman E.G."/>
            <person name="Martinez M."/>
            <person name="Schmutz J."/>
            <person name="Larimer F."/>
            <person name="Land M."/>
            <person name="Hauser L."/>
            <person name="Kyrpides N."/>
            <person name="Kim E."/>
            <person name="Boone D.R."/>
            <person name="Brockman F."/>
            <person name="Culley D."/>
            <person name="Ferry J."/>
            <person name="Gunsalus R."/>
            <person name="McInerney M.J."/>
            <person name="Morrison M."/>
            <person name="Plugge C."/>
            <person name="Rohlin L."/>
            <person name="Scholten J."/>
            <person name="Sieber J."/>
            <person name="Stams A.J.M."/>
            <person name="Worm P."/>
            <person name="Henstra A.M."/>
            <person name="Richardson P."/>
        </authorList>
    </citation>
    <scope>NUCLEOTIDE SEQUENCE [LARGE SCALE GENOMIC DNA]</scope>
    <source>
        <strain evidence="11">DSM 10017 / MPOB</strain>
    </source>
</reference>
<dbReference type="InterPro" id="IPR058031">
    <property type="entry name" value="AAA_lid_NorR"/>
</dbReference>
<dbReference type="Gene3D" id="1.10.8.60">
    <property type="match status" value="1"/>
</dbReference>
<dbReference type="PROSITE" id="PS00688">
    <property type="entry name" value="SIGMA54_INTERACT_3"/>
    <property type="match status" value="1"/>
</dbReference>
<dbReference type="PROSITE" id="PS00676">
    <property type="entry name" value="SIGMA54_INTERACT_2"/>
    <property type="match status" value="1"/>
</dbReference>
<evidence type="ECO:0000259" key="9">
    <source>
        <dbReference type="PROSITE" id="PS50113"/>
    </source>
</evidence>
<dbReference type="InterPro" id="IPR025943">
    <property type="entry name" value="Sigma_54_int_dom_ATP-bd_2"/>
</dbReference>
<dbReference type="Gene3D" id="3.30.450.20">
    <property type="entry name" value="PAS domain"/>
    <property type="match status" value="1"/>
</dbReference>
<dbReference type="Proteomes" id="UP000001784">
    <property type="component" value="Chromosome"/>
</dbReference>
<dbReference type="PROSITE" id="PS00675">
    <property type="entry name" value="SIGMA54_INTERACT_1"/>
    <property type="match status" value="1"/>
</dbReference>
<evidence type="ECO:0000313" key="10">
    <source>
        <dbReference type="EMBL" id="ABK16853.1"/>
    </source>
</evidence>
<feature type="coiled-coil region" evidence="6">
    <location>
        <begin position="129"/>
        <end position="156"/>
    </location>
</feature>
<evidence type="ECO:0000313" key="11">
    <source>
        <dbReference type="Proteomes" id="UP000001784"/>
    </source>
</evidence>
<feature type="domain" description="Sigma-54 factor interaction" evidence="7">
    <location>
        <begin position="166"/>
        <end position="393"/>
    </location>
</feature>
<feature type="domain" description="PAC" evidence="9">
    <location>
        <begin position="89"/>
        <end position="141"/>
    </location>
</feature>
<dbReference type="eggNOG" id="COG3829">
    <property type="taxonomic scope" value="Bacteria"/>
</dbReference>
<dbReference type="SMART" id="SM00086">
    <property type="entry name" value="PAC"/>
    <property type="match status" value="1"/>
</dbReference>
<dbReference type="Pfam" id="PF00989">
    <property type="entry name" value="PAS"/>
    <property type="match status" value="1"/>
</dbReference>
<dbReference type="InterPro" id="IPR000700">
    <property type="entry name" value="PAS-assoc_C"/>
</dbReference>
<accession>A0LHF1</accession>
<evidence type="ECO:0000256" key="5">
    <source>
        <dbReference type="ARBA" id="ARBA00023163"/>
    </source>
</evidence>
<dbReference type="InterPro" id="IPR025662">
    <property type="entry name" value="Sigma_54_int_dom_ATP-bd_1"/>
</dbReference>
<dbReference type="FunFam" id="3.40.50.300:FF:000006">
    <property type="entry name" value="DNA-binding transcriptional regulator NtrC"/>
    <property type="match status" value="1"/>
</dbReference>
<dbReference type="RefSeq" id="WP_011698024.1">
    <property type="nucleotide sequence ID" value="NC_008554.1"/>
</dbReference>
<keyword evidence="11" id="KW-1185">Reference proteome</keyword>
<dbReference type="GO" id="GO:0005524">
    <property type="term" value="F:ATP binding"/>
    <property type="evidence" value="ECO:0007669"/>
    <property type="project" value="UniProtKB-KW"/>
</dbReference>
<dbReference type="SMART" id="SM00382">
    <property type="entry name" value="AAA"/>
    <property type="match status" value="1"/>
</dbReference>
<dbReference type="PROSITE" id="PS50113">
    <property type="entry name" value="PAC"/>
    <property type="match status" value="1"/>
</dbReference>
<dbReference type="InterPro" id="IPR002078">
    <property type="entry name" value="Sigma_54_int"/>
</dbReference>
<protein>
    <submittedName>
        <fullName evidence="10">Sigma54 specific transcriptional regulator, Fis family</fullName>
    </submittedName>
</protein>
<dbReference type="InterPro" id="IPR027417">
    <property type="entry name" value="P-loop_NTPase"/>
</dbReference>
<dbReference type="PROSITE" id="PS50045">
    <property type="entry name" value="SIGMA54_INTERACT_4"/>
    <property type="match status" value="1"/>
</dbReference>
<dbReference type="InterPro" id="IPR009057">
    <property type="entry name" value="Homeodomain-like_sf"/>
</dbReference>
<keyword evidence="2" id="KW-0067">ATP-binding</keyword>
<evidence type="ECO:0000256" key="2">
    <source>
        <dbReference type="ARBA" id="ARBA00022840"/>
    </source>
</evidence>
<keyword evidence="4" id="KW-0238">DNA-binding</keyword>
<dbReference type="GO" id="GO:0043565">
    <property type="term" value="F:sequence-specific DNA binding"/>
    <property type="evidence" value="ECO:0007669"/>
    <property type="project" value="InterPro"/>
</dbReference>
<keyword evidence="5" id="KW-0804">Transcription</keyword>
<organism evidence="10 11">
    <name type="scientific">Syntrophobacter fumaroxidans (strain DSM 10017 / MPOB)</name>
    <dbReference type="NCBI Taxonomy" id="335543"/>
    <lineage>
        <taxon>Bacteria</taxon>
        <taxon>Pseudomonadati</taxon>
        <taxon>Thermodesulfobacteriota</taxon>
        <taxon>Syntrophobacteria</taxon>
        <taxon>Syntrophobacterales</taxon>
        <taxon>Syntrophobacteraceae</taxon>
        <taxon>Syntrophobacter</taxon>
    </lineage>
</organism>
<dbReference type="OrthoDB" id="5409901at2"/>
<dbReference type="CDD" id="cd00130">
    <property type="entry name" value="PAS"/>
    <property type="match status" value="1"/>
</dbReference>
<name>A0LHF1_SYNFM</name>
<gene>
    <name evidence="10" type="ordered locus">Sfum_1160</name>
</gene>
<dbReference type="SUPFAM" id="SSF52540">
    <property type="entry name" value="P-loop containing nucleoside triphosphate hydrolases"/>
    <property type="match status" value="1"/>
</dbReference>
<dbReference type="InterPro" id="IPR001610">
    <property type="entry name" value="PAC"/>
</dbReference>
<evidence type="ECO:0000259" key="8">
    <source>
        <dbReference type="PROSITE" id="PS50112"/>
    </source>
</evidence>
<dbReference type="AlphaFoldDB" id="A0LHF1"/>
<dbReference type="HOGENOM" id="CLU_000445_8_1_7"/>
<dbReference type="InterPro" id="IPR013767">
    <property type="entry name" value="PAS_fold"/>
</dbReference>
<dbReference type="InterPro" id="IPR003593">
    <property type="entry name" value="AAA+_ATPase"/>
</dbReference>